<dbReference type="InterPro" id="IPR015421">
    <property type="entry name" value="PyrdxlP-dep_Trfase_major"/>
</dbReference>
<feature type="binding site" evidence="4">
    <location>
        <position position="311"/>
    </location>
    <ligand>
        <name>pyridoxal 5'-phosphate</name>
        <dbReference type="ChEBI" id="CHEBI:597326"/>
    </ligand>
</feature>
<feature type="binding site" evidence="4">
    <location>
        <begin position="142"/>
        <end position="145"/>
    </location>
    <ligand>
        <name>pyridoxal 5'-phosphate</name>
        <dbReference type="ChEBI" id="CHEBI:597326"/>
    </ligand>
</feature>
<evidence type="ECO:0000256" key="5">
    <source>
        <dbReference type="NCBIfam" id="TIGR01814"/>
    </source>
</evidence>
<comment type="cofactor">
    <cofactor evidence="4 6">
        <name>pyridoxal 5'-phosphate</name>
        <dbReference type="ChEBI" id="CHEBI:597326"/>
    </cofactor>
</comment>
<comment type="pathway">
    <text evidence="4 6">Cofactor biosynthesis; NAD(+) biosynthesis; quinolinate from L-kynurenine: step 2/3.</text>
</comment>
<feature type="binding site" evidence="4">
    <location>
        <position position="283"/>
    </location>
    <ligand>
        <name>pyridoxal 5'-phosphate</name>
        <dbReference type="ChEBI" id="CHEBI:597326"/>
    </ligand>
</feature>
<reference evidence="7" key="1">
    <citation type="submission" date="2023-09" db="EMBL/GenBank/DDBJ databases">
        <title>30 novel species of actinomycetes from the DSMZ collection.</title>
        <authorList>
            <person name="Nouioui I."/>
        </authorList>
    </citation>
    <scope>NUCLEOTIDE SEQUENCE</scope>
    <source>
        <strain evidence="7">DSM 115977</strain>
    </source>
</reference>
<organism evidence="7 8">
    <name type="scientific">Micromonospora reichwaldensis</name>
    <dbReference type="NCBI Taxonomy" id="3075516"/>
    <lineage>
        <taxon>Bacteria</taxon>
        <taxon>Bacillati</taxon>
        <taxon>Actinomycetota</taxon>
        <taxon>Actinomycetes</taxon>
        <taxon>Micromonosporales</taxon>
        <taxon>Micromonosporaceae</taxon>
        <taxon>Micromonospora</taxon>
    </lineage>
</organism>
<keyword evidence="8" id="KW-1185">Reference proteome</keyword>
<dbReference type="Gene3D" id="3.40.640.10">
    <property type="entry name" value="Type I PLP-dependent aspartate aminotransferase-like (Major domain)"/>
    <property type="match status" value="1"/>
</dbReference>
<evidence type="ECO:0000313" key="8">
    <source>
        <dbReference type="Proteomes" id="UP001180973"/>
    </source>
</evidence>
<keyword evidence="1 4" id="KW-0662">Pyridine nucleotide biosynthesis</keyword>
<feature type="binding site" evidence="4">
    <location>
        <position position="227"/>
    </location>
    <ligand>
        <name>pyridoxal 5'-phosphate</name>
        <dbReference type="ChEBI" id="CHEBI:597326"/>
    </ligand>
</feature>
<dbReference type="HAMAP" id="MF_01970">
    <property type="entry name" value="Kynureninase"/>
    <property type="match status" value="1"/>
</dbReference>
<dbReference type="InterPro" id="IPR010111">
    <property type="entry name" value="Kynureninase"/>
</dbReference>
<dbReference type="EC" id="3.7.1.3" evidence="4 5"/>
<evidence type="ECO:0000313" key="7">
    <source>
        <dbReference type="EMBL" id="MDT0532673.1"/>
    </source>
</evidence>
<comment type="caution">
    <text evidence="7">The sequence shown here is derived from an EMBL/GenBank/DDBJ whole genome shotgun (WGS) entry which is preliminary data.</text>
</comment>
<feature type="binding site" evidence="4">
    <location>
        <position position="114"/>
    </location>
    <ligand>
        <name>pyridoxal 5'-phosphate</name>
        <dbReference type="ChEBI" id="CHEBI:597326"/>
    </ligand>
</feature>
<evidence type="ECO:0000256" key="2">
    <source>
        <dbReference type="ARBA" id="ARBA00022801"/>
    </source>
</evidence>
<keyword evidence="2 4" id="KW-0378">Hydrolase</keyword>
<accession>A0ABU2X4I9</accession>
<dbReference type="Gene3D" id="3.90.1150.10">
    <property type="entry name" value="Aspartate Aminotransferase, domain 1"/>
    <property type="match status" value="1"/>
</dbReference>
<feature type="binding site" evidence="4">
    <location>
        <position position="230"/>
    </location>
    <ligand>
        <name>pyridoxal 5'-phosphate</name>
        <dbReference type="ChEBI" id="CHEBI:597326"/>
    </ligand>
</feature>
<dbReference type="PIRSF" id="PIRSF038800">
    <property type="entry name" value="KYNU"/>
    <property type="match status" value="1"/>
</dbReference>
<dbReference type="GO" id="GO:0030429">
    <property type="term" value="F:kynureninase activity"/>
    <property type="evidence" value="ECO:0007669"/>
    <property type="project" value="UniProtKB-EC"/>
</dbReference>
<dbReference type="PANTHER" id="PTHR14084:SF0">
    <property type="entry name" value="KYNURENINASE"/>
    <property type="match status" value="1"/>
</dbReference>
<feature type="binding site" evidence="4">
    <location>
        <position position="115"/>
    </location>
    <ligand>
        <name>pyridoxal 5'-phosphate</name>
        <dbReference type="ChEBI" id="CHEBI:597326"/>
    </ligand>
</feature>
<protein>
    <recommendedName>
        <fullName evidence="4 5">Kynureninase</fullName>
        <ecNumber evidence="4 5">3.7.1.3</ecNumber>
    </recommendedName>
    <alternativeName>
        <fullName evidence="4">L-kynurenine hydrolase</fullName>
    </alternativeName>
</protein>
<gene>
    <name evidence="4 7" type="primary">kynU</name>
    <name evidence="7" type="ORF">RM555_27115</name>
</gene>
<evidence type="ECO:0000256" key="4">
    <source>
        <dbReference type="HAMAP-Rule" id="MF_01970"/>
    </source>
</evidence>
<dbReference type="SUPFAM" id="SSF53383">
    <property type="entry name" value="PLP-dependent transferases"/>
    <property type="match status" value="1"/>
</dbReference>
<comment type="function">
    <text evidence="4 6">Catalyzes the cleavage of L-kynurenine (L-Kyn) and L-3-hydroxykynurenine (L-3OHKyn) into anthranilic acid (AA) and 3-hydroxyanthranilic acid (3-OHAA), respectively.</text>
</comment>
<comment type="caution">
    <text evidence="4">Lacks conserved residue(s) required for the propagation of feature annotation.</text>
</comment>
<dbReference type="Proteomes" id="UP001180973">
    <property type="component" value="Unassembled WGS sequence"/>
</dbReference>
<dbReference type="PANTHER" id="PTHR14084">
    <property type="entry name" value="KYNURENINASE"/>
    <property type="match status" value="1"/>
</dbReference>
<comment type="catalytic activity">
    <reaction evidence="6">
        <text>3-hydroxy-L-kynurenine + H2O = 3-hydroxyanthranilate + L-alanine + H(+)</text>
        <dbReference type="Rhea" id="RHEA:25143"/>
        <dbReference type="ChEBI" id="CHEBI:15377"/>
        <dbReference type="ChEBI" id="CHEBI:15378"/>
        <dbReference type="ChEBI" id="CHEBI:36559"/>
        <dbReference type="ChEBI" id="CHEBI:57972"/>
        <dbReference type="ChEBI" id="CHEBI:58125"/>
        <dbReference type="EC" id="3.7.1.3"/>
    </reaction>
</comment>
<keyword evidence="3 4" id="KW-0663">Pyridoxal phosphate</keyword>
<dbReference type="InterPro" id="IPR015422">
    <property type="entry name" value="PyrdxlP-dep_Trfase_small"/>
</dbReference>
<comment type="subunit">
    <text evidence="4 6">Homodimer.</text>
</comment>
<comment type="catalytic activity">
    <reaction evidence="4 6">
        <text>L-kynurenine + H2O = anthranilate + L-alanine + H(+)</text>
        <dbReference type="Rhea" id="RHEA:16813"/>
        <dbReference type="ChEBI" id="CHEBI:15377"/>
        <dbReference type="ChEBI" id="CHEBI:15378"/>
        <dbReference type="ChEBI" id="CHEBI:16567"/>
        <dbReference type="ChEBI" id="CHEBI:57959"/>
        <dbReference type="ChEBI" id="CHEBI:57972"/>
        <dbReference type="EC" id="3.7.1.3"/>
    </reaction>
</comment>
<dbReference type="NCBIfam" id="TIGR01814">
    <property type="entry name" value="kynureninase"/>
    <property type="match status" value="1"/>
</dbReference>
<comment type="similarity">
    <text evidence="4 6">Belongs to the kynureninase family.</text>
</comment>
<dbReference type="EMBL" id="JAVRFL010000043">
    <property type="protein sequence ID" value="MDT0532673.1"/>
    <property type="molecule type" value="Genomic_DNA"/>
</dbReference>
<sequence length="436" mass="47063">MTTPASDPSGFAAGEAEARRLDAADPGHRHLFHVPPADGGRYPEAAYLAGNSLGLQPRATRDELAADLDAWSRLGVEGHLEGERPWLPYHELLTAPAARLVGAAPAEVVVMNSLTVNLHLLMVSFYRPAGARTRIVIEDSTFPSDSYAVRSQARFHGLDPDTTVVRLRPRAGEDTLRTEDVTAYLAAEGDTVALVLLGGVNYLTGELMDIPAITAAGRAAGAVVGWDLAHAAGNVPLALHDWDVDFAAWCSYKYLNSGPGALAGVFVHERHLGDPDLPRFEGWWSTEAATRFEMTPVSRPPATVEAWQISNPPIFAMGPVRTSLELFDSVGMPALRERSVRLTAYLAGLLDEVTANRPLTVVTPREPERRGCQLSVRIGAGSAAGLAKRLRHEHGVIADAREPDIIRFAPVPLYSTFHDCWRVAGSLAATVEVNSW</sequence>
<evidence type="ECO:0000256" key="1">
    <source>
        <dbReference type="ARBA" id="ARBA00022642"/>
    </source>
</evidence>
<feature type="binding site" evidence="4">
    <location>
        <position position="252"/>
    </location>
    <ligand>
        <name>pyridoxal 5'-phosphate</name>
        <dbReference type="ChEBI" id="CHEBI:597326"/>
    </ligand>
</feature>
<evidence type="ECO:0000256" key="3">
    <source>
        <dbReference type="ARBA" id="ARBA00022898"/>
    </source>
</evidence>
<name>A0ABU2X4I9_9ACTN</name>
<dbReference type="InterPro" id="IPR015424">
    <property type="entry name" value="PyrdxlP-dep_Trfase"/>
</dbReference>
<feature type="modified residue" description="N6-(pyridoxal phosphate)lysine" evidence="4">
    <location>
        <position position="253"/>
    </location>
</feature>
<dbReference type="RefSeq" id="WP_311414387.1">
    <property type="nucleotide sequence ID" value="NZ_JAVRFL010000043.1"/>
</dbReference>
<dbReference type="Pfam" id="PF22580">
    <property type="entry name" value="KYNU_C"/>
    <property type="match status" value="1"/>
</dbReference>
<proteinExistence type="inferred from homology"/>
<evidence type="ECO:0000256" key="6">
    <source>
        <dbReference type="PIRNR" id="PIRNR038800"/>
    </source>
</evidence>
<comment type="pathway">
    <text evidence="4 6">Amino-acid degradation; L-kynurenine degradation; L-alanine and anthranilate from L-kynurenine: step 1/1.</text>
</comment>